<reference evidence="2" key="2">
    <citation type="submission" date="2020-10" db="UniProtKB">
        <authorList>
            <consortium name="WormBaseParasite"/>
        </authorList>
    </citation>
    <scope>IDENTIFICATION</scope>
</reference>
<evidence type="ECO:0000313" key="2">
    <source>
        <dbReference type="WBParaSite" id="Pan_g5070.t1"/>
    </source>
</evidence>
<accession>A0A7E4VYW7</accession>
<dbReference type="AlphaFoldDB" id="A0A7E4VYW7"/>
<dbReference type="WBParaSite" id="Pan_g5070.t1">
    <property type="protein sequence ID" value="Pan_g5070.t1"/>
    <property type="gene ID" value="Pan_g5070"/>
</dbReference>
<dbReference type="Proteomes" id="UP000492821">
    <property type="component" value="Unassembled WGS sequence"/>
</dbReference>
<reference evidence="1" key="1">
    <citation type="journal article" date="2013" name="Genetics">
        <title>The draft genome and transcriptome of Panagrellus redivivus are shaped by the harsh demands of a free-living lifestyle.</title>
        <authorList>
            <person name="Srinivasan J."/>
            <person name="Dillman A.R."/>
            <person name="Macchietto M.G."/>
            <person name="Heikkinen L."/>
            <person name="Lakso M."/>
            <person name="Fracchia K.M."/>
            <person name="Antoshechkin I."/>
            <person name="Mortazavi A."/>
            <person name="Wong G."/>
            <person name="Sternberg P.W."/>
        </authorList>
    </citation>
    <scope>NUCLEOTIDE SEQUENCE [LARGE SCALE GENOMIC DNA]</scope>
    <source>
        <strain evidence="1">MT8872</strain>
    </source>
</reference>
<proteinExistence type="predicted"/>
<sequence length="70" mass="7917">MHQSQCTVPRRLQPSNQPVTTPCSGYFETFATFEQPKPPTSVTIAQCRDLNTHLFRLALPIRLAKHHQSG</sequence>
<keyword evidence="1" id="KW-1185">Reference proteome</keyword>
<organism evidence="1 2">
    <name type="scientific">Panagrellus redivivus</name>
    <name type="common">Microworm</name>
    <dbReference type="NCBI Taxonomy" id="6233"/>
    <lineage>
        <taxon>Eukaryota</taxon>
        <taxon>Metazoa</taxon>
        <taxon>Ecdysozoa</taxon>
        <taxon>Nematoda</taxon>
        <taxon>Chromadorea</taxon>
        <taxon>Rhabditida</taxon>
        <taxon>Tylenchina</taxon>
        <taxon>Panagrolaimomorpha</taxon>
        <taxon>Panagrolaimoidea</taxon>
        <taxon>Panagrolaimidae</taxon>
        <taxon>Panagrellus</taxon>
    </lineage>
</organism>
<protein>
    <submittedName>
        <fullName evidence="2">Uncharacterized protein</fullName>
    </submittedName>
</protein>
<name>A0A7E4VYW7_PANRE</name>
<evidence type="ECO:0000313" key="1">
    <source>
        <dbReference type="Proteomes" id="UP000492821"/>
    </source>
</evidence>